<comment type="caution">
    <text evidence="3">The sequence shown here is derived from an EMBL/GenBank/DDBJ whole genome shotgun (WGS) entry which is preliminary data.</text>
</comment>
<dbReference type="InterPro" id="IPR040346">
    <property type="entry name" value="GEX1/Brambleberry"/>
</dbReference>
<evidence type="ECO:0000256" key="1">
    <source>
        <dbReference type="SAM" id="Coils"/>
    </source>
</evidence>
<evidence type="ECO:0000256" key="2">
    <source>
        <dbReference type="SAM" id="SignalP"/>
    </source>
</evidence>
<dbReference type="AlphaFoldDB" id="A0AAW2CPX2"/>
<reference evidence="3 4" key="1">
    <citation type="submission" date="2024-01" db="EMBL/GenBank/DDBJ databases">
        <title>A telomere-to-telomere, gap-free genome of sweet tea (Lithocarpus litseifolius).</title>
        <authorList>
            <person name="Zhou J."/>
        </authorList>
    </citation>
    <scope>NUCLEOTIDE SEQUENCE [LARGE SCALE GENOMIC DNA]</scope>
    <source>
        <strain evidence="3">Zhou-2022a</strain>
        <tissue evidence="3">Leaf</tissue>
    </source>
</reference>
<accession>A0AAW2CPX2</accession>
<dbReference type="EMBL" id="JAZDWU010000006">
    <property type="protein sequence ID" value="KAK9998580.1"/>
    <property type="molecule type" value="Genomic_DNA"/>
</dbReference>
<keyword evidence="4" id="KW-1185">Reference proteome</keyword>
<feature type="chain" id="PRO_5043934936" evidence="2">
    <location>
        <begin position="23"/>
        <end position="313"/>
    </location>
</feature>
<dbReference type="Proteomes" id="UP001459277">
    <property type="component" value="Unassembled WGS sequence"/>
</dbReference>
<evidence type="ECO:0000313" key="3">
    <source>
        <dbReference type="EMBL" id="KAK9998580.1"/>
    </source>
</evidence>
<keyword evidence="2" id="KW-0732">Signal</keyword>
<dbReference type="PANTHER" id="PTHR33538">
    <property type="entry name" value="PROTEIN GAMETE EXPRESSED 1"/>
    <property type="match status" value="1"/>
</dbReference>
<dbReference type="PANTHER" id="PTHR33538:SF2">
    <property type="entry name" value="PROTEIN GAMETE EXPRESSED 1"/>
    <property type="match status" value="1"/>
</dbReference>
<proteinExistence type="predicted"/>
<protein>
    <submittedName>
        <fullName evidence="3">Uncharacterized protein</fullName>
    </submittedName>
</protein>
<organism evidence="3 4">
    <name type="scientific">Lithocarpus litseifolius</name>
    <dbReference type="NCBI Taxonomy" id="425828"/>
    <lineage>
        <taxon>Eukaryota</taxon>
        <taxon>Viridiplantae</taxon>
        <taxon>Streptophyta</taxon>
        <taxon>Embryophyta</taxon>
        <taxon>Tracheophyta</taxon>
        <taxon>Spermatophyta</taxon>
        <taxon>Magnoliopsida</taxon>
        <taxon>eudicotyledons</taxon>
        <taxon>Gunneridae</taxon>
        <taxon>Pentapetalae</taxon>
        <taxon>rosids</taxon>
        <taxon>fabids</taxon>
        <taxon>Fagales</taxon>
        <taxon>Fagaceae</taxon>
        <taxon>Lithocarpus</taxon>
    </lineage>
</organism>
<keyword evidence="1" id="KW-0175">Coiled coil</keyword>
<gene>
    <name evidence="3" type="ORF">SO802_018183</name>
</gene>
<sequence length="313" mass="35487">MGHHRHLLLLLILTSFSLKCQSWGWFSPPAKNQFDEKASGTKDNSGLAEFSMEGFNDPNGKRLVESAKKKLVGTNTCWQNAYQHLFAECSEIFTVDEKRSKFAWHLGDCFQKDYGRPPFPFCDPKSAMVKCLKNLNEDEHKGSRIQATNREIASTTKDVGDHIDVVLKHSEVLYEQSKELAATQLELQEGQVEMRRSLVDGMATLKDSYNILGQEIDSLRNEAIELEKGITKVGDAMSMKMRSLQSKADDIRNMAGVSLDKQQQLLDGQSTTLEGLQILTKFQSKAPEESRSTLQQLAEYGHRQQEELLRRQE</sequence>
<evidence type="ECO:0000313" key="4">
    <source>
        <dbReference type="Proteomes" id="UP001459277"/>
    </source>
</evidence>
<feature type="coiled-coil region" evidence="1">
    <location>
        <begin position="202"/>
        <end position="229"/>
    </location>
</feature>
<name>A0AAW2CPX2_9ROSI</name>
<feature type="signal peptide" evidence="2">
    <location>
        <begin position="1"/>
        <end position="22"/>
    </location>
</feature>